<dbReference type="Pfam" id="PF00330">
    <property type="entry name" value="Aconitase"/>
    <property type="match status" value="2"/>
</dbReference>
<evidence type="ECO:0000256" key="3">
    <source>
        <dbReference type="ARBA" id="ARBA00023004"/>
    </source>
</evidence>
<evidence type="ECO:0000259" key="7">
    <source>
        <dbReference type="Pfam" id="PF00330"/>
    </source>
</evidence>
<keyword evidence="6" id="KW-0432">Leucine biosynthesis</keyword>
<evidence type="ECO:0000313" key="8">
    <source>
        <dbReference type="EMBL" id="WPD18516.1"/>
    </source>
</evidence>
<keyword evidence="9" id="KW-1185">Reference proteome</keyword>
<dbReference type="PANTHER" id="PTHR43822">
    <property type="entry name" value="HOMOACONITASE, MITOCHONDRIAL-RELATED"/>
    <property type="match status" value="1"/>
</dbReference>
<dbReference type="PROSITE" id="PS00450">
    <property type="entry name" value="ACONITASE_1"/>
    <property type="match status" value="1"/>
</dbReference>
<feature type="binding site" evidence="6">
    <location>
        <position position="366"/>
    </location>
    <ligand>
        <name>[4Fe-4S] cluster</name>
        <dbReference type="ChEBI" id="CHEBI:49883"/>
    </ligand>
</feature>
<keyword evidence="4 6" id="KW-0411">Iron-sulfur</keyword>
<dbReference type="PROSITE" id="PS01244">
    <property type="entry name" value="ACONITASE_2"/>
    <property type="match status" value="1"/>
</dbReference>
<dbReference type="EMBL" id="CP132508">
    <property type="protein sequence ID" value="WPD18516.1"/>
    <property type="molecule type" value="Genomic_DNA"/>
</dbReference>
<keyword evidence="6" id="KW-0028">Amino-acid biosynthesis</keyword>
<dbReference type="CDD" id="cd01583">
    <property type="entry name" value="IPMI"/>
    <property type="match status" value="1"/>
</dbReference>
<evidence type="ECO:0000256" key="5">
    <source>
        <dbReference type="ARBA" id="ARBA00023239"/>
    </source>
</evidence>
<keyword evidence="1 6" id="KW-0004">4Fe-4S</keyword>
<feature type="binding site" evidence="6">
    <location>
        <position position="363"/>
    </location>
    <ligand>
        <name>[4Fe-4S] cluster</name>
        <dbReference type="ChEBI" id="CHEBI:49883"/>
    </ligand>
</feature>
<evidence type="ECO:0000256" key="6">
    <source>
        <dbReference type="HAMAP-Rule" id="MF_01027"/>
    </source>
</evidence>
<dbReference type="InterPro" id="IPR050067">
    <property type="entry name" value="IPM_dehydratase_rel_enz"/>
</dbReference>
<feature type="binding site" evidence="6">
    <location>
        <position position="303"/>
    </location>
    <ligand>
        <name>[4Fe-4S] cluster</name>
        <dbReference type="ChEBI" id="CHEBI:49883"/>
    </ligand>
</feature>
<dbReference type="InterPro" id="IPR015931">
    <property type="entry name" value="Acnase/IPM_dHydase_lsu_aba_1/3"/>
</dbReference>
<dbReference type="EC" id="4.2.1.33" evidence="6"/>
<evidence type="ECO:0000256" key="1">
    <source>
        <dbReference type="ARBA" id="ARBA00022485"/>
    </source>
</evidence>
<dbReference type="InterPro" id="IPR036008">
    <property type="entry name" value="Aconitase_4Fe-4S_dom"/>
</dbReference>
<dbReference type="RefSeq" id="WP_135224130.1">
    <property type="nucleotide sequence ID" value="NZ_CP132508.1"/>
</dbReference>
<comment type="pathway">
    <text evidence="6">Amino-acid biosynthesis; L-leucine biosynthesis; L-leucine from 3-methyl-2-oxobutanoate: step 2/4.</text>
</comment>
<dbReference type="NCBIfam" id="TIGR02086">
    <property type="entry name" value="IPMI_arch"/>
    <property type="match status" value="1"/>
</dbReference>
<comment type="catalytic activity">
    <reaction evidence="6">
        <text>(2R,3S)-3-isopropylmalate = (2S)-2-isopropylmalate</text>
        <dbReference type="Rhea" id="RHEA:32287"/>
        <dbReference type="ChEBI" id="CHEBI:1178"/>
        <dbReference type="ChEBI" id="CHEBI:35121"/>
        <dbReference type="EC" id="4.2.1.33"/>
    </reaction>
</comment>
<dbReference type="Gene3D" id="3.30.499.10">
    <property type="entry name" value="Aconitase, domain 3"/>
    <property type="match status" value="2"/>
</dbReference>
<sequence>MAARRPMTITEKILAAHAGLPSVEPGQLVEVRVDFLMANDITAPLAIRAFREMGATKVFDPERVAIVLSHFAPSKDIRSADQCKVAREFAREQGLTHYYEMGEGIEHALLPDRGLVLPGELVLGADSHTCTYGAVGCFATGVGSTDLAYAMATGETWLKVPETLKFVYYNRLQPWVTGKDLILYTIGRISCDGATYKAMEFTGEALADLSMDGRLAMANMAIEAGGKNGIFNPDQRTLDYVAQRAQRPCSPVWSDPDAEYAEVYEFNAAQIEPQVALPWSPDNVRPLSQVERVPIDQVFIGSCTNGRLDDLRMAARILRGRRVHPEVRAIVIPASRDIYLQALKEGLIEVFMAAGCVVSASTCGPCLGGHMGVLGKGERCVSTSNRNFVGRMGHPESESYLANPAVAAASAVAGRLCHPEELGIRYEEVAGVA</sequence>
<comment type="similarity">
    <text evidence="6">Belongs to the aconitase/IPM isomerase family. LeuC type 2 subfamily.</text>
</comment>
<dbReference type="PRINTS" id="PR00415">
    <property type="entry name" value="ACONITASE"/>
</dbReference>
<name>A0ABZ0QM66_9FIRM</name>
<feature type="domain" description="Aconitase/3-isopropylmalate dehydratase large subunit alpha/beta/alpha" evidence="7">
    <location>
        <begin position="290"/>
        <end position="414"/>
    </location>
</feature>
<keyword evidence="2 6" id="KW-0479">Metal-binding</keyword>
<evidence type="ECO:0000256" key="4">
    <source>
        <dbReference type="ARBA" id="ARBA00023014"/>
    </source>
</evidence>
<comment type="function">
    <text evidence="6">Catalyzes the isomerization between 2-isopropylmalate and 3-isopropylmalate, via the formation of 2-isopropylmaleate.</text>
</comment>
<reference evidence="8 9" key="1">
    <citation type="submission" date="2023-08" db="EMBL/GenBank/DDBJ databases">
        <title>Genome sequence of Thermaerobacter compostii strain Ins1, a spore-forming filamentous bacterium isolated from a deep geothermal reservoir.</title>
        <authorList>
            <person name="Bregnard D."/>
            <person name="Gonzalez D."/>
            <person name="Junier P."/>
        </authorList>
    </citation>
    <scope>NUCLEOTIDE SEQUENCE [LARGE SCALE GENOMIC DNA]</scope>
    <source>
        <strain evidence="8 9">Ins1</strain>
    </source>
</reference>
<keyword evidence="5 6" id="KW-0456">Lyase</keyword>
<keyword evidence="3 6" id="KW-0408">Iron</keyword>
<dbReference type="NCBIfam" id="TIGR01343">
    <property type="entry name" value="hacA_fam"/>
    <property type="match status" value="1"/>
</dbReference>
<organism evidence="8 9">
    <name type="scientific">Thermaerobacter composti</name>
    <dbReference type="NCBI Taxonomy" id="554949"/>
    <lineage>
        <taxon>Bacteria</taxon>
        <taxon>Bacillati</taxon>
        <taxon>Bacillota</taxon>
        <taxon>Clostridia</taxon>
        <taxon>Eubacteriales</taxon>
        <taxon>Clostridiales Family XVII. Incertae Sedis</taxon>
        <taxon>Thermaerobacter</taxon>
    </lineage>
</organism>
<proteinExistence type="inferred from homology"/>
<dbReference type="HAMAP" id="MF_01027">
    <property type="entry name" value="LeuC_type2"/>
    <property type="match status" value="1"/>
</dbReference>
<dbReference type="NCBIfam" id="NF001614">
    <property type="entry name" value="PRK00402.1"/>
    <property type="match status" value="1"/>
</dbReference>
<evidence type="ECO:0000313" key="9">
    <source>
        <dbReference type="Proteomes" id="UP001304683"/>
    </source>
</evidence>
<comment type="cofactor">
    <cofactor evidence="6">
        <name>[4Fe-4S] cluster</name>
        <dbReference type="ChEBI" id="CHEBI:49883"/>
    </cofactor>
    <text evidence="6">Binds 1 [4Fe-4S] cluster per subunit.</text>
</comment>
<evidence type="ECO:0000256" key="2">
    <source>
        <dbReference type="ARBA" id="ARBA00022723"/>
    </source>
</evidence>
<feature type="domain" description="Aconitase/3-isopropylmalate dehydratase large subunit alpha/beta/alpha" evidence="7">
    <location>
        <begin position="11"/>
        <end position="289"/>
    </location>
</feature>
<dbReference type="InterPro" id="IPR001030">
    <property type="entry name" value="Acoase/IPM_deHydtase_lsu_aba"/>
</dbReference>
<keyword evidence="6" id="KW-0100">Branched-chain amino acid biosynthesis</keyword>
<comment type="subunit">
    <text evidence="6">Heterodimer of LeuC and LeuD.</text>
</comment>
<dbReference type="InterPro" id="IPR033941">
    <property type="entry name" value="IPMI_cat"/>
</dbReference>
<protein>
    <recommendedName>
        <fullName evidence="6">3-isopropylmalate dehydratase large subunit</fullName>
        <ecNumber evidence="6">4.2.1.33</ecNumber>
    </recommendedName>
    <alternativeName>
        <fullName evidence="6">Alpha-IPM isomerase</fullName>
        <shortName evidence="6">IPMI</shortName>
    </alternativeName>
    <alternativeName>
        <fullName evidence="6">Isopropylmalate isomerase</fullName>
    </alternativeName>
</protein>
<dbReference type="InterPro" id="IPR011823">
    <property type="entry name" value="IsopropMal_deHydtase_lsu_bac"/>
</dbReference>
<dbReference type="GO" id="GO:0003861">
    <property type="term" value="F:3-isopropylmalate dehydratase activity"/>
    <property type="evidence" value="ECO:0007669"/>
    <property type="project" value="UniProtKB-EC"/>
</dbReference>
<gene>
    <name evidence="6 8" type="primary">leuC</name>
    <name evidence="8" type="ORF">Q5761_09100</name>
</gene>
<dbReference type="InterPro" id="IPR006251">
    <property type="entry name" value="Homoacnase/IPMdehydase_lsu"/>
</dbReference>
<dbReference type="Proteomes" id="UP001304683">
    <property type="component" value="Chromosome"/>
</dbReference>
<dbReference type="InterPro" id="IPR018136">
    <property type="entry name" value="Aconitase_4Fe-4S_BS"/>
</dbReference>
<dbReference type="SUPFAM" id="SSF53732">
    <property type="entry name" value="Aconitase iron-sulfur domain"/>
    <property type="match status" value="1"/>
</dbReference>
<dbReference type="NCBIfam" id="TIGR02083">
    <property type="entry name" value="LEU2"/>
    <property type="match status" value="1"/>
</dbReference>
<dbReference type="InterPro" id="IPR011826">
    <property type="entry name" value="HAcnase/IPMdehydase_lsu_prok"/>
</dbReference>
<dbReference type="PANTHER" id="PTHR43822:SF16">
    <property type="entry name" value="3-ISOPROPYLMALATE DEHYDRATASE LARGE SUBUNIT 2"/>
    <property type="match status" value="1"/>
</dbReference>
<accession>A0ABZ0QM66</accession>